<evidence type="ECO:0000256" key="3">
    <source>
        <dbReference type="ARBA" id="ARBA00022960"/>
    </source>
</evidence>
<dbReference type="InterPro" id="IPR055342">
    <property type="entry name" value="MreC_beta-barrel_core"/>
</dbReference>
<keyword evidence="5" id="KW-0812">Transmembrane</keyword>
<reference evidence="7 8" key="1">
    <citation type="submission" date="2018-07" db="EMBL/GenBank/DDBJ databases">
        <title>Freshwater and sediment microbial communities from various areas in North America, analyzing microbe dynamics in response to fracking.</title>
        <authorList>
            <person name="Lamendella R."/>
        </authorList>
    </citation>
    <scope>NUCLEOTIDE SEQUENCE [LARGE SCALE GENOMIC DNA]</scope>
    <source>
        <strain evidence="7 8">160A</strain>
    </source>
</reference>
<keyword evidence="8" id="KW-1185">Reference proteome</keyword>
<evidence type="ECO:0000256" key="5">
    <source>
        <dbReference type="SAM" id="Phobius"/>
    </source>
</evidence>
<name>A0A368VIG5_9BACT</name>
<dbReference type="GO" id="GO:0005886">
    <property type="term" value="C:plasma membrane"/>
    <property type="evidence" value="ECO:0007669"/>
    <property type="project" value="TreeGrafter"/>
</dbReference>
<dbReference type="Gene3D" id="2.40.10.350">
    <property type="entry name" value="Rod shape-determining protein MreC, domain 2"/>
    <property type="match status" value="1"/>
</dbReference>
<keyword evidence="3" id="KW-0133">Cell shape</keyword>
<accession>A0A368VIG5</accession>
<organism evidence="7 8">
    <name type="scientific">Marinilabilia salmonicolor</name>
    <dbReference type="NCBI Taxonomy" id="989"/>
    <lineage>
        <taxon>Bacteria</taxon>
        <taxon>Pseudomonadati</taxon>
        <taxon>Bacteroidota</taxon>
        <taxon>Bacteroidia</taxon>
        <taxon>Marinilabiliales</taxon>
        <taxon>Marinilabiliaceae</taxon>
        <taxon>Marinilabilia</taxon>
    </lineage>
</organism>
<dbReference type="Proteomes" id="UP000252733">
    <property type="component" value="Unassembled WGS sequence"/>
</dbReference>
<evidence type="ECO:0000256" key="1">
    <source>
        <dbReference type="ARBA" id="ARBA00009369"/>
    </source>
</evidence>
<dbReference type="GO" id="GO:0008360">
    <property type="term" value="P:regulation of cell shape"/>
    <property type="evidence" value="ECO:0007669"/>
    <property type="project" value="UniProtKB-KW"/>
</dbReference>
<dbReference type="RefSeq" id="WP_114436156.1">
    <property type="nucleotide sequence ID" value="NZ_QPIZ01000001.1"/>
</dbReference>
<evidence type="ECO:0000313" key="7">
    <source>
        <dbReference type="EMBL" id="RCW39444.1"/>
    </source>
</evidence>
<feature type="domain" description="Rod shape-determining protein MreC beta-barrel core" evidence="6">
    <location>
        <begin position="111"/>
        <end position="259"/>
    </location>
</feature>
<keyword evidence="5" id="KW-0472">Membrane</keyword>
<feature type="transmembrane region" description="Helical" evidence="5">
    <location>
        <begin position="12"/>
        <end position="29"/>
    </location>
</feature>
<dbReference type="NCBIfam" id="NF010532">
    <property type="entry name" value="PRK13922.9-3"/>
    <property type="match status" value="1"/>
</dbReference>
<gene>
    <name evidence="7" type="ORF">DFO77_101214</name>
</gene>
<evidence type="ECO:0000259" key="6">
    <source>
        <dbReference type="Pfam" id="PF04085"/>
    </source>
</evidence>
<evidence type="ECO:0000313" key="8">
    <source>
        <dbReference type="Proteomes" id="UP000252733"/>
    </source>
</evidence>
<dbReference type="PANTHER" id="PTHR34138:SF1">
    <property type="entry name" value="CELL SHAPE-DETERMINING PROTEIN MREC"/>
    <property type="match status" value="1"/>
</dbReference>
<dbReference type="PANTHER" id="PTHR34138">
    <property type="entry name" value="CELL SHAPE-DETERMINING PROTEIN MREC"/>
    <property type="match status" value="1"/>
</dbReference>
<protein>
    <recommendedName>
        <fullName evidence="2">Cell shape-determining protein MreC</fullName>
    </recommendedName>
    <alternativeName>
        <fullName evidence="4">Cell shape protein MreC</fullName>
    </alternativeName>
</protein>
<comment type="caution">
    <text evidence="7">The sequence shown here is derived from an EMBL/GenBank/DDBJ whole genome shotgun (WGS) entry which is preliminary data.</text>
</comment>
<dbReference type="Gene3D" id="2.40.10.340">
    <property type="entry name" value="Rod shape-determining protein MreC, domain 1"/>
    <property type="match status" value="1"/>
</dbReference>
<dbReference type="InterPro" id="IPR007221">
    <property type="entry name" value="MreC"/>
</dbReference>
<evidence type="ECO:0000256" key="2">
    <source>
        <dbReference type="ARBA" id="ARBA00013855"/>
    </source>
</evidence>
<proteinExistence type="inferred from homology"/>
<dbReference type="EMBL" id="QPIZ01000001">
    <property type="protein sequence ID" value="RCW39444.1"/>
    <property type="molecule type" value="Genomic_DNA"/>
</dbReference>
<comment type="similarity">
    <text evidence="1">Belongs to the MreC family.</text>
</comment>
<dbReference type="Pfam" id="PF04085">
    <property type="entry name" value="MreC"/>
    <property type="match status" value="1"/>
</dbReference>
<dbReference type="InterPro" id="IPR042177">
    <property type="entry name" value="Cell/Rod_1"/>
</dbReference>
<keyword evidence="5" id="KW-1133">Transmembrane helix</keyword>
<dbReference type="AlphaFoldDB" id="A0A368VIG5"/>
<sequence>MRNFIRFIIRNHFLLLFLLLEIVSFYFIFNYNQYHRKVYLSSSNQVSGYLYERFSSVIQYFELKKTNEELARENAELRNQLDKNSFYAPMLPEIEVDTVAAQQYRYSAARVINNSVNKHFNYLTLNKGRKDGITPDMGVISSRGLVGVVLNTSENYSTVISVLNTRLRISARLRETGFFGSLNWEGASYRYATLSGIPAHATPLVGDAVVTSGYSSIFPENVLIGTIDKVTIDQGEGFYEIRVLLSVDFKNLEYVHIVEKLEAQERLELEKLSEDD</sequence>
<dbReference type="InterPro" id="IPR042175">
    <property type="entry name" value="Cell/Rod_MreC_2"/>
</dbReference>
<evidence type="ECO:0000256" key="4">
    <source>
        <dbReference type="ARBA" id="ARBA00032089"/>
    </source>
</evidence>